<proteinExistence type="predicted"/>
<accession>A0A0S4LTC2</accession>
<evidence type="ECO:0000313" key="1">
    <source>
        <dbReference type="EMBL" id="CUS39800.1"/>
    </source>
</evidence>
<gene>
    <name evidence="1" type="ORF">COMA1_90064</name>
</gene>
<dbReference type="InterPro" id="IPR025528">
    <property type="entry name" value="BrnA_antitoxin"/>
</dbReference>
<organism evidence="1 2">
    <name type="scientific">Candidatus Nitrospira nitrosa</name>
    <dbReference type="NCBI Taxonomy" id="1742972"/>
    <lineage>
        <taxon>Bacteria</taxon>
        <taxon>Pseudomonadati</taxon>
        <taxon>Nitrospirota</taxon>
        <taxon>Nitrospiria</taxon>
        <taxon>Nitrospirales</taxon>
        <taxon>Nitrospiraceae</taxon>
        <taxon>Nitrospira</taxon>
    </lineage>
</organism>
<sequence>MKKPTTRKRSRTNWARIDALKNSEIDTSDIPEQGKAFFKRAVLRLPEPKTAVTIRLDRQVLEWFKTKGPGYQTRINALLRAYMEAHKS</sequence>
<evidence type="ECO:0008006" key="3">
    <source>
        <dbReference type="Google" id="ProtNLM"/>
    </source>
</evidence>
<dbReference type="AlphaFoldDB" id="A0A0S4LTC2"/>
<dbReference type="RefSeq" id="WP_090751377.1">
    <property type="nucleotide sequence ID" value="NZ_CZQA01000015.1"/>
</dbReference>
<dbReference type="Proteomes" id="UP000199032">
    <property type="component" value="Unassembled WGS sequence"/>
</dbReference>
<reference evidence="1 2" key="1">
    <citation type="submission" date="2015-10" db="EMBL/GenBank/DDBJ databases">
        <authorList>
            <person name="Gilbert D.G."/>
        </authorList>
    </citation>
    <scope>NUCLEOTIDE SEQUENCE [LARGE SCALE GENOMIC DNA]</scope>
    <source>
        <strain evidence="1">COMA1</strain>
    </source>
</reference>
<dbReference type="STRING" id="1742972.COMA1_90064"/>
<evidence type="ECO:0000313" key="2">
    <source>
        <dbReference type="Proteomes" id="UP000199032"/>
    </source>
</evidence>
<dbReference type="OrthoDB" id="9796641at2"/>
<protein>
    <recommendedName>
        <fullName evidence="3">3-oxoacyl-ACP synthase</fullName>
    </recommendedName>
</protein>
<name>A0A0S4LTC2_9BACT</name>
<keyword evidence="2" id="KW-1185">Reference proteome</keyword>
<dbReference type="EMBL" id="CZQA01000015">
    <property type="protein sequence ID" value="CUS39800.1"/>
    <property type="molecule type" value="Genomic_DNA"/>
</dbReference>
<dbReference type="Pfam" id="PF14384">
    <property type="entry name" value="BrnA_antitoxin"/>
    <property type="match status" value="1"/>
</dbReference>